<feature type="compositionally biased region" description="Polar residues" evidence="9">
    <location>
        <begin position="274"/>
        <end position="286"/>
    </location>
</feature>
<keyword evidence="7" id="KW-0998">Cell outer membrane</keyword>
<protein>
    <submittedName>
        <fullName evidence="10">Uncharacterized protein</fullName>
    </submittedName>
</protein>
<keyword evidence="6" id="KW-0564">Palmitate</keyword>
<dbReference type="GO" id="GO:0009279">
    <property type="term" value="C:cell outer membrane"/>
    <property type="evidence" value="ECO:0007669"/>
    <property type="project" value="UniProtKB-SubCell"/>
</dbReference>
<comment type="subcellular location">
    <subcellularLocation>
        <location evidence="1">Cell outer membrane</location>
        <topology evidence="1">Lipid-anchor</topology>
    </subcellularLocation>
</comment>
<dbReference type="OrthoDB" id="3937709at2"/>
<dbReference type="PROSITE" id="PS50231">
    <property type="entry name" value="RICIN_B_LECTIN"/>
    <property type="match status" value="1"/>
</dbReference>
<sequence>MFSASRYIESMRTGTVLAPTAAPWGDGEWLATQTRDPEDASQRFNIEFDGNDGVRIREPGGRCATVTDLAPHTLSLRDCSVSLSHERFDLVSLGNEQYQIRSVRTGRCVEQRRGQTSYVGMERCANVDAQHWTLPQTHQDLSEPNFETRDLPVAYTRPEGLQNVYTGQMLTSEPRGLPATRVRAEPRTTAFPSSADWRLDWVGEYLRLRDRGTGRCVEISDPPPGSDAAAGVDLKSCTDSSAQLWKVDPYSGKPSGWRAGGMSCRAGSAWPWTRRTSTGIPSTSCRPRSAQPAMDRRSGPSPRTPPRPTRAPNTVTP</sequence>
<evidence type="ECO:0000256" key="2">
    <source>
        <dbReference type="ARBA" id="ARBA00022656"/>
    </source>
</evidence>
<evidence type="ECO:0000256" key="9">
    <source>
        <dbReference type="SAM" id="MobiDB-lite"/>
    </source>
</evidence>
<evidence type="ECO:0000256" key="3">
    <source>
        <dbReference type="ARBA" id="ARBA00022729"/>
    </source>
</evidence>
<dbReference type="GO" id="GO:0090729">
    <property type="term" value="F:toxin activity"/>
    <property type="evidence" value="ECO:0007669"/>
    <property type="project" value="UniProtKB-KW"/>
</dbReference>
<dbReference type="InterPro" id="IPR003558">
    <property type="entry name" value="CDtoxinA/C"/>
</dbReference>
<evidence type="ECO:0000313" key="10">
    <source>
        <dbReference type="EMBL" id="GDY49506.1"/>
    </source>
</evidence>
<reference evidence="10 11" key="1">
    <citation type="journal article" date="2020" name="Int. J. Syst. Evol. Microbiol.">
        <title>Reclassification of Streptomyces castelarensis and Streptomyces sporoclivatus as later heterotypic synonyms of Streptomyces antimycoticus.</title>
        <authorList>
            <person name="Komaki H."/>
            <person name="Tamura T."/>
        </authorList>
    </citation>
    <scope>NUCLEOTIDE SEQUENCE [LARGE SCALE GENOMIC DNA]</scope>
    <source>
        <strain evidence="10 11">NBRC 13459</strain>
    </source>
</reference>
<comment type="caution">
    <text evidence="10">The sequence shown here is derived from an EMBL/GenBank/DDBJ whole genome shotgun (WGS) entry which is preliminary data.</text>
</comment>
<evidence type="ECO:0000313" key="11">
    <source>
        <dbReference type="Proteomes" id="UP000301309"/>
    </source>
</evidence>
<evidence type="ECO:0000256" key="5">
    <source>
        <dbReference type="ARBA" id="ARBA00023136"/>
    </source>
</evidence>
<keyword evidence="8" id="KW-0449">Lipoprotein</keyword>
<feature type="region of interest" description="Disordered" evidence="9">
    <location>
        <begin position="256"/>
        <end position="317"/>
    </location>
</feature>
<evidence type="ECO:0000256" key="8">
    <source>
        <dbReference type="ARBA" id="ARBA00023288"/>
    </source>
</evidence>
<proteinExistence type="predicted"/>
<accession>A0A4D4KRH8</accession>
<dbReference type="CDD" id="cd00161">
    <property type="entry name" value="beta-trefoil_Ricin-like"/>
    <property type="match status" value="2"/>
</dbReference>
<keyword evidence="3" id="KW-0732">Signal</keyword>
<organism evidence="10 11">
    <name type="scientific">Streptomyces violaceusniger</name>
    <dbReference type="NCBI Taxonomy" id="68280"/>
    <lineage>
        <taxon>Bacteria</taxon>
        <taxon>Bacillati</taxon>
        <taxon>Actinomycetota</taxon>
        <taxon>Actinomycetes</taxon>
        <taxon>Kitasatosporales</taxon>
        <taxon>Streptomycetaceae</taxon>
        <taxon>Streptomyces</taxon>
        <taxon>Streptomyces violaceusniger group</taxon>
    </lineage>
</organism>
<evidence type="ECO:0000256" key="4">
    <source>
        <dbReference type="ARBA" id="ARBA00023026"/>
    </source>
</evidence>
<evidence type="ECO:0000256" key="1">
    <source>
        <dbReference type="ARBA" id="ARBA00004459"/>
    </source>
</evidence>
<keyword evidence="2" id="KW-0800">Toxin</keyword>
<evidence type="ECO:0000256" key="7">
    <source>
        <dbReference type="ARBA" id="ARBA00023237"/>
    </source>
</evidence>
<dbReference type="Proteomes" id="UP000301309">
    <property type="component" value="Unassembled WGS sequence"/>
</dbReference>
<keyword evidence="4" id="KW-0843">Virulence</keyword>
<dbReference type="SUPFAM" id="SSF50370">
    <property type="entry name" value="Ricin B-like lectins"/>
    <property type="match status" value="1"/>
</dbReference>
<dbReference type="Pfam" id="PF03498">
    <property type="entry name" value="CDtoxinA"/>
    <property type="match status" value="1"/>
</dbReference>
<dbReference type="Gene3D" id="2.80.10.50">
    <property type="match status" value="2"/>
</dbReference>
<evidence type="ECO:0000256" key="6">
    <source>
        <dbReference type="ARBA" id="ARBA00023139"/>
    </source>
</evidence>
<gene>
    <name evidence="10" type="ORF">SVIO_001290</name>
</gene>
<dbReference type="EMBL" id="BJHW01000001">
    <property type="protein sequence ID" value="GDY49506.1"/>
    <property type="molecule type" value="Genomic_DNA"/>
</dbReference>
<name>A0A4D4KRH8_STRVO</name>
<dbReference type="AlphaFoldDB" id="A0A4D4KRH8"/>
<dbReference type="InterPro" id="IPR035992">
    <property type="entry name" value="Ricin_B-like_lectins"/>
</dbReference>
<keyword evidence="5" id="KW-0472">Membrane</keyword>
<keyword evidence="11" id="KW-1185">Reference proteome</keyword>